<dbReference type="PIRSF" id="PIRSF000530">
    <property type="entry name" value="Galactokinase"/>
    <property type="match status" value="1"/>
</dbReference>
<name>A0A7S7NRA3_PALFE</name>
<evidence type="ECO:0000256" key="2">
    <source>
        <dbReference type="ARBA" id="ARBA00022490"/>
    </source>
</evidence>
<feature type="domain" description="GHMP kinase N-terminal" evidence="12">
    <location>
        <begin position="106"/>
        <end position="193"/>
    </location>
</feature>
<gene>
    <name evidence="15" type="primary">galK</name>
    <name evidence="15" type="ORF">IRI77_37315</name>
</gene>
<keyword evidence="7" id="KW-0067">ATP-binding</keyword>
<dbReference type="Gene3D" id="3.30.230.10">
    <property type="match status" value="1"/>
</dbReference>
<dbReference type="Pfam" id="PF10509">
    <property type="entry name" value="GalKase_gal_bdg"/>
    <property type="match status" value="1"/>
</dbReference>
<accession>A0A7S7NRA3</accession>
<dbReference type="GO" id="GO:0004335">
    <property type="term" value="F:galactokinase activity"/>
    <property type="evidence" value="ECO:0007669"/>
    <property type="project" value="UniProtKB-UniRule"/>
</dbReference>
<proteinExistence type="inferred from homology"/>
<dbReference type="NCBIfam" id="TIGR00131">
    <property type="entry name" value="gal_kin"/>
    <property type="match status" value="1"/>
</dbReference>
<dbReference type="Gene3D" id="3.30.70.890">
    <property type="entry name" value="GHMP kinase, C-terminal domain"/>
    <property type="match status" value="1"/>
</dbReference>
<evidence type="ECO:0000256" key="10">
    <source>
        <dbReference type="ARBA" id="ARBA00023277"/>
    </source>
</evidence>
<dbReference type="InterPro" id="IPR019539">
    <property type="entry name" value="GalKase_N"/>
</dbReference>
<keyword evidence="3 15" id="KW-0808">Transferase</keyword>
<evidence type="ECO:0000313" key="15">
    <source>
        <dbReference type="EMBL" id="QOY88332.1"/>
    </source>
</evidence>
<keyword evidence="8" id="KW-0460">Magnesium</keyword>
<sequence length="395" mass="42539">MLSTLQSVEWTVDSRARARRITEQFRQEFGGEPALWARAPGRVDLMGSHTDYNLGFVLTLPISKDTWIAARPREDDLVRMRSMNLSAADEFHLGQIDRADDAKWRNYIRGVPAILRQEGLALKGCDAIVHSTVPLESGLSSSAALECALATVFEALGGWRLLPQRKAQLCQRAENEFAGVNCGILDQYSACLGLDGCALLLDCRNLSTRTVHIAENIHVVICNTMSRRRLSGGEYAQRRAECEQGAAILGVKALRDLAPGDLAAGRHQLSDTVARRCEFIVAESARVELLAQALSGDDRKAVAALCAGSFAGAKDLYEIVSPAMETMMACMLGAPGVLGARQAGAGFGGCMVALVDAAQTSAFRASVIDSYSRSTQKAPEIWPVTGARGAEAFHL</sequence>
<evidence type="ECO:0000256" key="7">
    <source>
        <dbReference type="ARBA" id="ARBA00022840"/>
    </source>
</evidence>
<dbReference type="KEGG" id="pfer:IRI77_37315"/>
<keyword evidence="9" id="KW-0299">Galactose metabolism</keyword>
<keyword evidence="10" id="KW-0119">Carbohydrate metabolism</keyword>
<dbReference type="PRINTS" id="PR00473">
    <property type="entry name" value="GALCTOKINASE"/>
</dbReference>
<keyword evidence="5" id="KW-0547">Nucleotide-binding</keyword>
<dbReference type="GO" id="GO:0005829">
    <property type="term" value="C:cytosol"/>
    <property type="evidence" value="ECO:0007669"/>
    <property type="project" value="TreeGrafter"/>
</dbReference>
<comment type="similarity">
    <text evidence="1">Belongs to the GHMP kinase family. GalK subfamily.</text>
</comment>
<evidence type="ECO:0000256" key="11">
    <source>
        <dbReference type="NCBIfam" id="TIGR00131"/>
    </source>
</evidence>
<evidence type="ECO:0000256" key="5">
    <source>
        <dbReference type="ARBA" id="ARBA00022741"/>
    </source>
</evidence>
<dbReference type="GO" id="GO:0046872">
    <property type="term" value="F:metal ion binding"/>
    <property type="evidence" value="ECO:0007669"/>
    <property type="project" value="UniProtKB-KW"/>
</dbReference>
<dbReference type="FunFam" id="3.30.230.10:FF:000017">
    <property type="entry name" value="Galactokinase"/>
    <property type="match status" value="1"/>
</dbReference>
<dbReference type="AlphaFoldDB" id="A0A7S7NRA3"/>
<dbReference type="SUPFAM" id="SSF54211">
    <property type="entry name" value="Ribosomal protein S5 domain 2-like"/>
    <property type="match status" value="1"/>
</dbReference>
<keyword evidence="16" id="KW-1185">Reference proteome</keyword>
<dbReference type="InterPro" id="IPR036554">
    <property type="entry name" value="GHMP_kinase_C_sf"/>
</dbReference>
<dbReference type="InterPro" id="IPR006204">
    <property type="entry name" value="GHMP_kinase_N_dom"/>
</dbReference>
<evidence type="ECO:0000256" key="1">
    <source>
        <dbReference type="ARBA" id="ARBA00006566"/>
    </source>
</evidence>
<evidence type="ECO:0000259" key="12">
    <source>
        <dbReference type="Pfam" id="PF00288"/>
    </source>
</evidence>
<dbReference type="PANTHER" id="PTHR10457">
    <property type="entry name" value="MEVALONATE KINASE/GALACTOKINASE"/>
    <property type="match status" value="1"/>
</dbReference>
<feature type="domain" description="Galactokinase N-terminal" evidence="14">
    <location>
        <begin position="23"/>
        <end position="72"/>
    </location>
</feature>
<protein>
    <recommendedName>
        <fullName evidence="11">Galactokinase</fullName>
        <ecNumber evidence="11">2.7.1.6</ecNumber>
    </recommendedName>
</protein>
<dbReference type="EMBL" id="CP063849">
    <property type="protein sequence ID" value="QOY88332.1"/>
    <property type="molecule type" value="Genomic_DNA"/>
</dbReference>
<evidence type="ECO:0000259" key="13">
    <source>
        <dbReference type="Pfam" id="PF08544"/>
    </source>
</evidence>
<evidence type="ECO:0000256" key="8">
    <source>
        <dbReference type="ARBA" id="ARBA00022842"/>
    </source>
</evidence>
<dbReference type="InterPro" id="IPR013750">
    <property type="entry name" value="GHMP_kinase_C_dom"/>
</dbReference>
<dbReference type="InterPro" id="IPR000705">
    <property type="entry name" value="Galactokinase"/>
</dbReference>
<feature type="domain" description="GHMP kinase C-terminal" evidence="13">
    <location>
        <begin position="313"/>
        <end position="359"/>
    </location>
</feature>
<evidence type="ECO:0000256" key="6">
    <source>
        <dbReference type="ARBA" id="ARBA00022777"/>
    </source>
</evidence>
<reference evidence="15 16" key="1">
    <citation type="submission" date="2020-10" db="EMBL/GenBank/DDBJ databases">
        <title>Complete genome sequence of Paludibaculum fermentans P105T, a facultatively anaerobic acidobacterium capable of dissimilatory Fe(III) reduction.</title>
        <authorList>
            <person name="Dedysh S.N."/>
            <person name="Beletsky A.V."/>
            <person name="Kulichevskaya I.S."/>
            <person name="Mardanov A.V."/>
            <person name="Ravin N.V."/>
        </authorList>
    </citation>
    <scope>NUCLEOTIDE SEQUENCE [LARGE SCALE GENOMIC DNA]</scope>
    <source>
        <strain evidence="15 16">P105</strain>
    </source>
</reference>
<evidence type="ECO:0000256" key="4">
    <source>
        <dbReference type="ARBA" id="ARBA00022723"/>
    </source>
</evidence>
<evidence type="ECO:0000256" key="3">
    <source>
        <dbReference type="ARBA" id="ARBA00022679"/>
    </source>
</evidence>
<dbReference type="PRINTS" id="PR00959">
    <property type="entry name" value="MEVGALKINASE"/>
</dbReference>
<evidence type="ECO:0000259" key="14">
    <source>
        <dbReference type="Pfam" id="PF10509"/>
    </source>
</evidence>
<keyword evidence="6 15" id="KW-0418">Kinase</keyword>
<dbReference type="PANTHER" id="PTHR10457:SF7">
    <property type="entry name" value="GALACTOKINASE-RELATED"/>
    <property type="match status" value="1"/>
</dbReference>
<dbReference type="GO" id="GO:0005524">
    <property type="term" value="F:ATP binding"/>
    <property type="evidence" value="ECO:0007669"/>
    <property type="project" value="UniProtKB-UniRule"/>
</dbReference>
<keyword evidence="2" id="KW-0963">Cytoplasm</keyword>
<organism evidence="15 16">
    <name type="scientific">Paludibaculum fermentans</name>
    <dbReference type="NCBI Taxonomy" id="1473598"/>
    <lineage>
        <taxon>Bacteria</taxon>
        <taxon>Pseudomonadati</taxon>
        <taxon>Acidobacteriota</taxon>
        <taxon>Terriglobia</taxon>
        <taxon>Bryobacterales</taxon>
        <taxon>Bryobacteraceae</taxon>
        <taxon>Paludibaculum</taxon>
    </lineage>
</organism>
<dbReference type="EC" id="2.7.1.6" evidence="11"/>
<dbReference type="Pfam" id="PF00288">
    <property type="entry name" value="GHMP_kinases_N"/>
    <property type="match status" value="1"/>
</dbReference>
<dbReference type="SUPFAM" id="SSF55060">
    <property type="entry name" value="GHMP Kinase, C-terminal domain"/>
    <property type="match status" value="1"/>
</dbReference>
<dbReference type="FunFam" id="3.30.70.890:FF:000001">
    <property type="entry name" value="Galactokinase"/>
    <property type="match status" value="1"/>
</dbReference>
<dbReference type="InterPro" id="IPR014721">
    <property type="entry name" value="Ribsml_uS5_D2-typ_fold_subgr"/>
</dbReference>
<dbReference type="RefSeq" id="WP_194449995.1">
    <property type="nucleotide sequence ID" value="NZ_CP063849.1"/>
</dbReference>
<dbReference type="Pfam" id="PF08544">
    <property type="entry name" value="GHMP_kinases_C"/>
    <property type="match status" value="1"/>
</dbReference>
<keyword evidence="4" id="KW-0479">Metal-binding</keyword>
<dbReference type="GO" id="GO:0006012">
    <property type="term" value="P:galactose metabolic process"/>
    <property type="evidence" value="ECO:0007669"/>
    <property type="project" value="UniProtKB-UniRule"/>
</dbReference>
<evidence type="ECO:0000256" key="9">
    <source>
        <dbReference type="ARBA" id="ARBA00023144"/>
    </source>
</evidence>
<evidence type="ECO:0000313" key="16">
    <source>
        <dbReference type="Proteomes" id="UP000593892"/>
    </source>
</evidence>
<dbReference type="InterPro" id="IPR006206">
    <property type="entry name" value="Mevalonate/galactokinase"/>
</dbReference>
<dbReference type="InterPro" id="IPR020568">
    <property type="entry name" value="Ribosomal_Su5_D2-typ_SF"/>
</dbReference>
<dbReference type="Proteomes" id="UP000593892">
    <property type="component" value="Chromosome"/>
</dbReference>